<evidence type="ECO:0000256" key="2">
    <source>
        <dbReference type="ARBA" id="ARBA00023002"/>
    </source>
</evidence>
<feature type="domain" description="FAD/NAD(P)-binding" evidence="5">
    <location>
        <begin position="145"/>
        <end position="459"/>
    </location>
</feature>
<reference evidence="7" key="1">
    <citation type="submission" date="2024-05" db="EMBL/GenBank/DDBJ databases">
        <title>Planctomycetes of the genus Singulisphaera possess chitinolytic capabilities.</title>
        <authorList>
            <person name="Ivanova A."/>
        </authorList>
    </citation>
    <scope>NUCLEOTIDE SEQUENCE</scope>
    <source>
        <strain evidence="7">Ch08T</strain>
    </source>
</reference>
<evidence type="ECO:0000256" key="3">
    <source>
        <dbReference type="ARBA" id="ARBA00023164"/>
    </source>
</evidence>
<dbReference type="SUPFAM" id="SSF46548">
    <property type="entry name" value="alpha-helical ferredoxin"/>
    <property type="match status" value="1"/>
</dbReference>
<name>A0AAU7CMP6_9BACT</name>
<evidence type="ECO:0000259" key="6">
    <source>
        <dbReference type="Pfam" id="PF14691"/>
    </source>
</evidence>
<dbReference type="InterPro" id="IPR051394">
    <property type="entry name" value="Glutamate_Synthase"/>
</dbReference>
<keyword evidence="1" id="KW-0028">Amino-acid biosynthesis</keyword>
<evidence type="ECO:0000256" key="1">
    <source>
        <dbReference type="ARBA" id="ARBA00022605"/>
    </source>
</evidence>
<comment type="pathway">
    <text evidence="4">Amino-acid biosynthesis.</text>
</comment>
<feature type="domain" description="Dihydroprymidine dehydrogenase" evidence="6">
    <location>
        <begin position="24"/>
        <end position="131"/>
    </location>
</feature>
<dbReference type="PANTHER" id="PTHR43100:SF1">
    <property type="entry name" value="GLUTAMATE SYNTHASE [NADPH] SMALL CHAIN"/>
    <property type="match status" value="1"/>
</dbReference>
<gene>
    <name evidence="7" type="ORF">V5E97_11905</name>
</gene>
<dbReference type="AlphaFoldDB" id="A0AAU7CMP6"/>
<keyword evidence="2" id="KW-0560">Oxidoreductase</keyword>
<dbReference type="Gene3D" id="3.40.50.720">
    <property type="entry name" value="NAD(P)-binding Rossmann-like Domain"/>
    <property type="match status" value="1"/>
</dbReference>
<keyword evidence="3" id="KW-0314">Glutamate biosynthesis</keyword>
<evidence type="ECO:0000313" key="7">
    <source>
        <dbReference type="EMBL" id="XBH06709.1"/>
    </source>
</evidence>
<dbReference type="GO" id="GO:0051536">
    <property type="term" value="F:iron-sulfur cluster binding"/>
    <property type="evidence" value="ECO:0007669"/>
    <property type="project" value="InterPro"/>
</dbReference>
<evidence type="ECO:0000259" key="5">
    <source>
        <dbReference type="Pfam" id="PF07992"/>
    </source>
</evidence>
<accession>A0AAU7CMP6</accession>
<dbReference type="Pfam" id="PF14691">
    <property type="entry name" value="Fer4_20"/>
    <property type="match status" value="1"/>
</dbReference>
<dbReference type="InterPro" id="IPR036188">
    <property type="entry name" value="FAD/NAD-bd_sf"/>
</dbReference>
<dbReference type="RefSeq" id="WP_406699558.1">
    <property type="nucleotide sequence ID" value="NZ_CP155447.1"/>
</dbReference>
<dbReference type="Gene3D" id="1.10.1060.10">
    <property type="entry name" value="Alpha-helical ferredoxin"/>
    <property type="match status" value="1"/>
</dbReference>
<dbReference type="InterPro" id="IPR023753">
    <property type="entry name" value="FAD/NAD-binding_dom"/>
</dbReference>
<proteinExistence type="predicted"/>
<dbReference type="PRINTS" id="PR00419">
    <property type="entry name" value="ADXRDTASE"/>
</dbReference>
<dbReference type="Pfam" id="PF07992">
    <property type="entry name" value="Pyr_redox_2"/>
    <property type="match status" value="1"/>
</dbReference>
<evidence type="ECO:0000256" key="4">
    <source>
        <dbReference type="ARBA" id="ARBA00029440"/>
    </source>
</evidence>
<sequence>MGKPTGFMEISRELPTRRPIPDRVNDYLEVYNPFSEDKLRAQGARCMDCGIPFCHQGCPLGNLIPDWNDLVYRDQWRNALERLHATNNFPEFTGKLCPAPCEASCVLGINSDPVTIKQVEANIIEKAWAEGWVVPLPPKVLTGKTVAVVGSGPAGLAAAQQLARAGHTVTVFERDNRIGGLLRYGIPDFKMEKRHVDRRIAQMEAEGVIFRAGVNVGVDITAEQLLAEFDAICLCGGSTVGRDLPIEGRELDGIHFAMTFLPLQNKRVAGDVIDDADFISAKGKDVIIIGGGDTGADCLGTVLRHGCKSVHQFEIVPRPPETRTPTNPWPQWSNVFRVSSAHEEGGIREYAINTKRFLGENGHVTTLETVRVEMKVENGRPQFVEIPGSEKQYPADLVLLAMGFVGPQRSGLLDQLNVELDRMGNVKASADKRTSVDKVFTAGDMTRGQSLIVWAIAEGRQAAHSIDEYLMGQSLLPKPLEYGNSARPFA</sequence>
<dbReference type="NCBIfam" id="TIGR01317">
    <property type="entry name" value="GOGAT_sm_gam"/>
    <property type="match status" value="1"/>
</dbReference>
<dbReference type="InterPro" id="IPR006005">
    <property type="entry name" value="Glut_synth_ssu1"/>
</dbReference>
<dbReference type="GO" id="GO:0006537">
    <property type="term" value="P:glutamate biosynthetic process"/>
    <property type="evidence" value="ECO:0007669"/>
    <property type="project" value="UniProtKB-KW"/>
</dbReference>
<dbReference type="PANTHER" id="PTHR43100">
    <property type="entry name" value="GLUTAMATE SYNTHASE [NADPH] SMALL CHAIN"/>
    <property type="match status" value="1"/>
</dbReference>
<organism evidence="7">
    <name type="scientific">Singulisphaera sp. Ch08</name>
    <dbReference type="NCBI Taxonomy" id="3120278"/>
    <lineage>
        <taxon>Bacteria</taxon>
        <taxon>Pseudomonadati</taxon>
        <taxon>Planctomycetota</taxon>
        <taxon>Planctomycetia</taxon>
        <taxon>Isosphaerales</taxon>
        <taxon>Isosphaeraceae</taxon>
        <taxon>Singulisphaera</taxon>
    </lineage>
</organism>
<dbReference type="GO" id="GO:0016639">
    <property type="term" value="F:oxidoreductase activity, acting on the CH-NH2 group of donors, NAD or NADP as acceptor"/>
    <property type="evidence" value="ECO:0007669"/>
    <property type="project" value="InterPro"/>
</dbReference>
<dbReference type="EMBL" id="CP155447">
    <property type="protein sequence ID" value="XBH06709.1"/>
    <property type="molecule type" value="Genomic_DNA"/>
</dbReference>
<dbReference type="Gene3D" id="3.50.50.60">
    <property type="entry name" value="FAD/NAD(P)-binding domain"/>
    <property type="match status" value="1"/>
</dbReference>
<dbReference type="InterPro" id="IPR009051">
    <property type="entry name" value="Helical_ferredxn"/>
</dbReference>
<dbReference type="SUPFAM" id="SSF51971">
    <property type="entry name" value="Nucleotide-binding domain"/>
    <property type="match status" value="2"/>
</dbReference>
<protein>
    <submittedName>
        <fullName evidence="7">Glutamate synthase subunit beta</fullName>
    </submittedName>
</protein>
<dbReference type="InterPro" id="IPR028261">
    <property type="entry name" value="DPD_II"/>
</dbReference>